<dbReference type="EMBL" id="CP003642">
    <property type="protein sequence ID" value="AFZ26509.1"/>
    <property type="molecule type" value="Genomic_DNA"/>
</dbReference>
<dbReference type="GO" id="GO:0004497">
    <property type="term" value="F:monooxygenase activity"/>
    <property type="evidence" value="ECO:0007669"/>
    <property type="project" value="UniProtKB-KW"/>
</dbReference>
<keyword evidence="6" id="KW-1185">Reference proteome</keyword>
<dbReference type="InterPro" id="IPR002401">
    <property type="entry name" value="Cyt_P450_E_grp-I"/>
</dbReference>
<evidence type="ECO:0000313" key="5">
    <source>
        <dbReference type="EMBL" id="AFZ26509.1"/>
    </source>
</evidence>
<keyword evidence="3 4" id="KW-0408">Iron</keyword>
<dbReference type="PANTHER" id="PTHR24305:SF166">
    <property type="entry name" value="CYTOCHROME P450 12A4, MITOCHONDRIAL-RELATED"/>
    <property type="match status" value="1"/>
</dbReference>
<dbReference type="GO" id="GO:0005506">
    <property type="term" value="F:iron ion binding"/>
    <property type="evidence" value="ECO:0007669"/>
    <property type="project" value="InterPro"/>
</dbReference>
<evidence type="ECO:0000256" key="4">
    <source>
        <dbReference type="RuleBase" id="RU000461"/>
    </source>
</evidence>
<proteinExistence type="inferred from homology"/>
<dbReference type="PROSITE" id="PS00086">
    <property type="entry name" value="CYTOCHROME_P450"/>
    <property type="match status" value="1"/>
</dbReference>
<dbReference type="PATRIC" id="fig|56107.3.peg.4853"/>
<evidence type="ECO:0000256" key="3">
    <source>
        <dbReference type="PIRSR" id="PIRSR602401-1"/>
    </source>
</evidence>
<accession>K9X340</accession>
<keyword evidence="3 4" id="KW-0349">Heme</keyword>
<dbReference type="SUPFAM" id="SSF48264">
    <property type="entry name" value="Cytochrome P450"/>
    <property type="match status" value="1"/>
</dbReference>
<dbReference type="Proteomes" id="UP000010475">
    <property type="component" value="Chromosome"/>
</dbReference>
<dbReference type="InterPro" id="IPR017972">
    <property type="entry name" value="Cyt_P450_CS"/>
</dbReference>
<keyword evidence="4" id="KW-0560">Oxidoreductase</keyword>
<evidence type="ECO:0000256" key="1">
    <source>
        <dbReference type="ARBA" id="ARBA00001971"/>
    </source>
</evidence>
<keyword evidence="4" id="KW-0503">Monooxygenase</keyword>
<comment type="similarity">
    <text evidence="2 4">Belongs to the cytochrome P450 family.</text>
</comment>
<dbReference type="PRINTS" id="PR00385">
    <property type="entry name" value="P450"/>
</dbReference>
<dbReference type="CDD" id="cd11053">
    <property type="entry name" value="CYP110-like"/>
    <property type="match status" value="1"/>
</dbReference>
<dbReference type="Gene3D" id="1.10.630.10">
    <property type="entry name" value="Cytochrome P450"/>
    <property type="match status" value="1"/>
</dbReference>
<dbReference type="InterPro" id="IPR050121">
    <property type="entry name" value="Cytochrome_P450_monoxygenase"/>
</dbReference>
<reference evidence="5 6" key="1">
    <citation type="submission" date="2012-06" db="EMBL/GenBank/DDBJ databases">
        <title>Finished chromosome of genome of Cylindrospermum stagnale PCC 7417.</title>
        <authorList>
            <consortium name="US DOE Joint Genome Institute"/>
            <person name="Gugger M."/>
            <person name="Coursin T."/>
            <person name="Rippka R."/>
            <person name="Tandeau De Marsac N."/>
            <person name="Huntemann M."/>
            <person name="Wei C.-L."/>
            <person name="Han J."/>
            <person name="Detter J.C."/>
            <person name="Han C."/>
            <person name="Tapia R."/>
            <person name="Chen A."/>
            <person name="Kyrpides N."/>
            <person name="Mavromatis K."/>
            <person name="Markowitz V."/>
            <person name="Szeto E."/>
            <person name="Ivanova N."/>
            <person name="Pagani I."/>
            <person name="Pati A."/>
            <person name="Goodwin L."/>
            <person name="Nordberg H.P."/>
            <person name="Cantor M.N."/>
            <person name="Hua S.X."/>
            <person name="Woyke T."/>
            <person name="Kerfeld C.A."/>
        </authorList>
    </citation>
    <scope>NUCLEOTIDE SEQUENCE [LARGE SCALE GENOMIC DNA]</scope>
    <source>
        <strain evidence="5 6">PCC 7417</strain>
    </source>
</reference>
<dbReference type="GO" id="GO:0016705">
    <property type="term" value="F:oxidoreductase activity, acting on paired donors, with incorporation or reduction of molecular oxygen"/>
    <property type="evidence" value="ECO:0007669"/>
    <property type="project" value="InterPro"/>
</dbReference>
<dbReference type="PRINTS" id="PR00463">
    <property type="entry name" value="EP450I"/>
</dbReference>
<name>K9X340_9NOST</name>
<sequence>MKLPPGPQTPALLQQLQWIFKSVEFLDECGKHYGDVFTVQVFDSKKIVFFSNPQAIQAIYTDAAKQFESGRENGIFSPVVGDSSVILLDGDRHQRQRQILLPPFHGERMRNYGKLIFDISQEVTNEWVIGKPFSIRPYMQEITLEVILRAVFGIQKGERFQQLKSLLKKLLLSISSPSYSVIFFLPALQRDLGAWSPWGNFLRQRQQIDRLIYAEISERRQQFDKSGTDILSLLMAARDVDGEPLTDIELRDELITLLLAGAENTVSALEWAFYWIHQQPQVYQSLMEELNQADDSEPSELAKLPYLTAICQETLRIYPIALVSLPRIVTLPIDLMGYQLEAGTLLYACIYLVHRREDIYPEHQKFIPERFLQRKFLPYEYMPFGGGNRGCIGSAFVLFEMKIVLASILSRWQLSLTNHLPQRPIRRGITTATASDVKMIATSKF</sequence>
<dbReference type="AlphaFoldDB" id="K9X340"/>
<dbReference type="KEGG" id="csg:Cylst_4423"/>
<dbReference type="STRING" id="56107.Cylst_4423"/>
<keyword evidence="3 4" id="KW-0479">Metal-binding</keyword>
<dbReference type="Pfam" id="PF00067">
    <property type="entry name" value="p450"/>
    <property type="match status" value="1"/>
</dbReference>
<dbReference type="InterPro" id="IPR001128">
    <property type="entry name" value="Cyt_P450"/>
</dbReference>
<dbReference type="PANTHER" id="PTHR24305">
    <property type="entry name" value="CYTOCHROME P450"/>
    <property type="match status" value="1"/>
</dbReference>
<comment type="cofactor">
    <cofactor evidence="1 3">
        <name>heme</name>
        <dbReference type="ChEBI" id="CHEBI:30413"/>
    </cofactor>
</comment>
<organism evidence="5 6">
    <name type="scientific">Cylindrospermum stagnale PCC 7417</name>
    <dbReference type="NCBI Taxonomy" id="56107"/>
    <lineage>
        <taxon>Bacteria</taxon>
        <taxon>Bacillati</taxon>
        <taxon>Cyanobacteriota</taxon>
        <taxon>Cyanophyceae</taxon>
        <taxon>Nostocales</taxon>
        <taxon>Nostocaceae</taxon>
        <taxon>Cylindrospermum</taxon>
    </lineage>
</organism>
<dbReference type="HOGENOM" id="CLU_001570_5_1_3"/>
<evidence type="ECO:0000313" key="6">
    <source>
        <dbReference type="Proteomes" id="UP000010475"/>
    </source>
</evidence>
<dbReference type="GO" id="GO:0020037">
    <property type="term" value="F:heme binding"/>
    <property type="evidence" value="ECO:0007669"/>
    <property type="project" value="InterPro"/>
</dbReference>
<evidence type="ECO:0000256" key="2">
    <source>
        <dbReference type="ARBA" id="ARBA00010617"/>
    </source>
</evidence>
<dbReference type="InterPro" id="IPR036396">
    <property type="entry name" value="Cyt_P450_sf"/>
</dbReference>
<dbReference type="OrthoDB" id="446280at2"/>
<protein>
    <submittedName>
        <fullName evidence="5">Cytochrome P450</fullName>
    </submittedName>
</protein>
<dbReference type="eggNOG" id="COG2124">
    <property type="taxonomic scope" value="Bacteria"/>
</dbReference>
<gene>
    <name evidence="5" type="ORF">Cylst_4423</name>
</gene>
<dbReference type="RefSeq" id="WP_015209751.1">
    <property type="nucleotide sequence ID" value="NC_019757.1"/>
</dbReference>
<feature type="binding site" description="axial binding residue" evidence="3">
    <location>
        <position position="391"/>
    </location>
    <ligand>
        <name>heme</name>
        <dbReference type="ChEBI" id="CHEBI:30413"/>
    </ligand>
    <ligandPart>
        <name>Fe</name>
        <dbReference type="ChEBI" id="CHEBI:18248"/>
    </ligandPart>
</feature>